<protein>
    <submittedName>
        <fullName evidence="1">Uncharacterized protein</fullName>
    </submittedName>
</protein>
<name>J9FZJ0_9ZZZZ</name>
<dbReference type="AlphaFoldDB" id="J9FZJ0"/>
<accession>J9FZJ0</accession>
<reference evidence="1" key="1">
    <citation type="journal article" date="2012" name="PLoS ONE">
        <title>Gene sets for utilization of primary and secondary nutrition supplies in the distal gut of endangered iberian lynx.</title>
        <authorList>
            <person name="Alcaide M."/>
            <person name="Messina E."/>
            <person name="Richter M."/>
            <person name="Bargiela R."/>
            <person name="Peplies J."/>
            <person name="Huws S.A."/>
            <person name="Newbold C.J."/>
            <person name="Golyshin P.N."/>
            <person name="Simon M.A."/>
            <person name="Lopez G."/>
            <person name="Yakimov M.M."/>
            <person name="Ferrer M."/>
        </authorList>
    </citation>
    <scope>NUCLEOTIDE SEQUENCE</scope>
</reference>
<gene>
    <name evidence="1" type="ORF">EVA_19133</name>
</gene>
<sequence>MRGSIFRRCRWSPSSMRTRRDSCAVTEVSRRLLDVRRAM</sequence>
<evidence type="ECO:0000313" key="1">
    <source>
        <dbReference type="EMBL" id="EJW92759.1"/>
    </source>
</evidence>
<organism evidence="1">
    <name type="scientific">gut metagenome</name>
    <dbReference type="NCBI Taxonomy" id="749906"/>
    <lineage>
        <taxon>unclassified sequences</taxon>
        <taxon>metagenomes</taxon>
        <taxon>organismal metagenomes</taxon>
    </lineage>
</organism>
<proteinExistence type="predicted"/>
<dbReference type="EMBL" id="AMCI01007363">
    <property type="protein sequence ID" value="EJW92759.1"/>
    <property type="molecule type" value="Genomic_DNA"/>
</dbReference>
<comment type="caution">
    <text evidence="1">The sequence shown here is derived from an EMBL/GenBank/DDBJ whole genome shotgun (WGS) entry which is preliminary data.</text>
</comment>